<dbReference type="Proteomes" id="UP000193355">
    <property type="component" value="Unassembled WGS sequence"/>
</dbReference>
<organism evidence="2 3">
    <name type="scientific">Dethiosulfovibrio salsuginis</name>
    <dbReference type="NCBI Taxonomy" id="561720"/>
    <lineage>
        <taxon>Bacteria</taxon>
        <taxon>Thermotogati</taxon>
        <taxon>Synergistota</taxon>
        <taxon>Synergistia</taxon>
        <taxon>Synergistales</taxon>
        <taxon>Dethiosulfovibrionaceae</taxon>
        <taxon>Dethiosulfovibrio</taxon>
    </lineage>
</organism>
<accession>A0A1X7K4V7</accession>
<reference evidence="3" key="1">
    <citation type="submission" date="2017-04" db="EMBL/GenBank/DDBJ databases">
        <authorList>
            <person name="Varghese N."/>
            <person name="Submissions S."/>
        </authorList>
    </citation>
    <scope>NUCLEOTIDE SEQUENCE [LARGE SCALE GENOMIC DNA]</scope>
    <source>
        <strain evidence="3">USBA 82</strain>
    </source>
</reference>
<dbReference type="OrthoDB" id="1668885at2"/>
<proteinExistence type="predicted"/>
<protein>
    <recommendedName>
        <fullName evidence="1">D-glutamate cyclase-like C-terminal domain-containing protein</fullName>
    </recommendedName>
</protein>
<dbReference type="Pfam" id="PF14336">
    <property type="entry name" value="GLUCM-like_C"/>
    <property type="match status" value="1"/>
</dbReference>
<gene>
    <name evidence="2" type="ORF">SAMN06275492_12110</name>
</gene>
<name>A0A1X7K4V7_9BACT</name>
<evidence type="ECO:0000313" key="2">
    <source>
        <dbReference type="EMBL" id="SMG36055.1"/>
    </source>
</evidence>
<dbReference type="AlphaFoldDB" id="A0A1X7K4V7"/>
<keyword evidence="3" id="KW-1185">Reference proteome</keyword>
<dbReference type="Gene3D" id="3.90.1640.20">
    <property type="entry name" value="TON_0340"/>
    <property type="match status" value="1"/>
</dbReference>
<dbReference type="PANTHER" id="PTHR32022:SF10">
    <property type="entry name" value="D-GLUTAMATE CYCLASE, MITOCHONDRIAL"/>
    <property type="match status" value="1"/>
</dbReference>
<evidence type="ECO:0000313" key="3">
    <source>
        <dbReference type="Proteomes" id="UP000193355"/>
    </source>
</evidence>
<sequence length="279" mass="28806">MKDVCESLISLVASDRPGRGPSRLCRWDMLSRALELLSGASRVGVVTGFFIPSAGVPETDGPGGAVALARALLLCGKEVSLWTDSSCFSVVQGASSAIGGPPVSVAVSGPEVLDWGPDLLVYIERLGRAEDGEYYNMRGQAITSTVVPLDEGLLLASQRGIKSISVGDGGNEAGMGKLFEGLSRILPGYGSCLSVVSSDVAIPVDVSDWGGYALAGLLSMESGLWCGVSGEEIRAMIEAEVAEGAVDGVTLLGSPSVDGFPLEDQMAIGEDIRRLTAPV</sequence>
<dbReference type="PANTHER" id="PTHR32022">
    <property type="entry name" value="D-GLUTAMATE CYCLASE, MITOCHONDRIAL"/>
    <property type="match status" value="1"/>
</dbReference>
<evidence type="ECO:0000259" key="1">
    <source>
        <dbReference type="Pfam" id="PF14336"/>
    </source>
</evidence>
<dbReference type="EMBL" id="FXBB01000021">
    <property type="protein sequence ID" value="SMG36055.1"/>
    <property type="molecule type" value="Genomic_DNA"/>
</dbReference>
<dbReference type="RefSeq" id="WP_085544916.1">
    <property type="nucleotide sequence ID" value="NZ_FXBB01000021.1"/>
</dbReference>
<feature type="domain" description="D-glutamate cyclase-like C-terminal" evidence="1">
    <location>
        <begin position="9"/>
        <end position="268"/>
    </location>
</feature>
<dbReference type="InterPro" id="IPR025504">
    <property type="entry name" value="GLUCM_C"/>
</dbReference>
<dbReference type="STRING" id="561720.SAMN06275492_12110"/>